<proteinExistence type="predicted"/>
<dbReference type="AlphaFoldDB" id="A0A4R9LVZ8"/>
<sequence length="128" mass="14547">MKNQKLIILTDSISALIAGLFTLALSSKISDWYQWPDELTLFMGFINIMYGCYSGFISIRLLSGNFILKENVIILILANCLWAGHCFTQIWYLQNISSIYGLSQLGFEGIYVIGLAYLEAKFLLPYLK</sequence>
<feature type="transmembrane region" description="Helical" evidence="1">
    <location>
        <begin position="99"/>
        <end position="118"/>
    </location>
</feature>
<keyword evidence="1" id="KW-0812">Transmembrane</keyword>
<protein>
    <submittedName>
        <fullName evidence="2">Uncharacterized protein</fullName>
    </submittedName>
</protein>
<feature type="transmembrane region" description="Helical" evidence="1">
    <location>
        <begin position="71"/>
        <end position="93"/>
    </location>
</feature>
<evidence type="ECO:0000256" key="1">
    <source>
        <dbReference type="SAM" id="Phobius"/>
    </source>
</evidence>
<evidence type="ECO:0000313" key="2">
    <source>
        <dbReference type="EMBL" id="TGN13166.1"/>
    </source>
</evidence>
<feature type="transmembrane region" description="Helical" evidence="1">
    <location>
        <begin position="7"/>
        <end position="27"/>
    </location>
</feature>
<dbReference type="EMBL" id="RQHV01000032">
    <property type="protein sequence ID" value="TGN13166.1"/>
    <property type="molecule type" value="Genomic_DNA"/>
</dbReference>
<name>A0A4R9LVZ8_9LEPT</name>
<evidence type="ECO:0000313" key="3">
    <source>
        <dbReference type="Proteomes" id="UP000298264"/>
    </source>
</evidence>
<dbReference type="OrthoDB" id="331088at2"/>
<dbReference type="Proteomes" id="UP000298264">
    <property type="component" value="Unassembled WGS sequence"/>
</dbReference>
<keyword evidence="1" id="KW-1133">Transmembrane helix</keyword>
<gene>
    <name evidence="2" type="ORF">EHS11_04525</name>
</gene>
<comment type="caution">
    <text evidence="2">The sequence shown here is derived from an EMBL/GenBank/DDBJ whole genome shotgun (WGS) entry which is preliminary data.</text>
</comment>
<dbReference type="RefSeq" id="WP_135763220.1">
    <property type="nucleotide sequence ID" value="NZ_RQHV01000032.1"/>
</dbReference>
<reference evidence="2" key="1">
    <citation type="journal article" date="2019" name="PLoS Negl. Trop. Dis.">
        <title>Revisiting the worldwide diversity of Leptospira species in the environment.</title>
        <authorList>
            <person name="Vincent A.T."/>
            <person name="Schiettekatte O."/>
            <person name="Bourhy P."/>
            <person name="Veyrier F.J."/>
            <person name="Picardeau M."/>
        </authorList>
    </citation>
    <scope>NUCLEOTIDE SEQUENCE [LARGE SCALE GENOMIC DNA]</scope>
    <source>
        <strain evidence="2">201400974</strain>
    </source>
</reference>
<keyword evidence="3" id="KW-1185">Reference proteome</keyword>
<accession>A0A4R9LVZ8</accession>
<feature type="transmembrane region" description="Helical" evidence="1">
    <location>
        <begin position="39"/>
        <end position="59"/>
    </location>
</feature>
<keyword evidence="1" id="KW-0472">Membrane</keyword>
<organism evidence="2 3">
    <name type="scientific">Leptospira ilyithenensis</name>
    <dbReference type="NCBI Taxonomy" id="2484901"/>
    <lineage>
        <taxon>Bacteria</taxon>
        <taxon>Pseudomonadati</taxon>
        <taxon>Spirochaetota</taxon>
        <taxon>Spirochaetia</taxon>
        <taxon>Leptospirales</taxon>
        <taxon>Leptospiraceae</taxon>
        <taxon>Leptospira</taxon>
    </lineage>
</organism>